<gene>
    <name evidence="1" type="ORF">SBA1_10045</name>
</gene>
<dbReference type="Proteomes" id="UP000238701">
    <property type="component" value="Unassembled WGS sequence"/>
</dbReference>
<accession>A0A2U3JVC5</accession>
<reference evidence="2" key="1">
    <citation type="submission" date="2018-02" db="EMBL/GenBank/DDBJ databases">
        <authorList>
            <person name="Hausmann B."/>
        </authorList>
    </citation>
    <scope>NUCLEOTIDE SEQUENCE [LARGE SCALE GENOMIC DNA]</scope>
    <source>
        <strain evidence="2">Peat soil MAG SbA1</strain>
    </source>
</reference>
<organism evidence="1 2">
    <name type="scientific">Candidatus Sulfotelmatobacter kueseliae</name>
    <dbReference type="NCBI Taxonomy" id="2042962"/>
    <lineage>
        <taxon>Bacteria</taxon>
        <taxon>Pseudomonadati</taxon>
        <taxon>Acidobacteriota</taxon>
        <taxon>Terriglobia</taxon>
        <taxon>Terriglobales</taxon>
        <taxon>Candidatus Korobacteraceae</taxon>
        <taxon>Candidatus Sulfotelmatobacter</taxon>
    </lineage>
</organism>
<proteinExistence type="predicted"/>
<evidence type="ECO:0000313" key="2">
    <source>
        <dbReference type="Proteomes" id="UP000238701"/>
    </source>
</evidence>
<protein>
    <submittedName>
        <fullName evidence="1">Uncharacterized protein</fullName>
    </submittedName>
</protein>
<dbReference type="EMBL" id="OMOD01000001">
    <property type="protein sequence ID" value="SPF31352.1"/>
    <property type="molecule type" value="Genomic_DNA"/>
</dbReference>
<sequence length="87" mass="9784">MGQFNIFGAVEEKHAADFFSIMLVMLRHRRSRPLRNKTAFPTPAVPCEQNLMQPVAGFSTTRAQEMQKDSYQLSVAGSRKQALGLRS</sequence>
<name>A0A2U3JVC5_9BACT</name>
<evidence type="ECO:0000313" key="1">
    <source>
        <dbReference type="EMBL" id="SPF31352.1"/>
    </source>
</evidence>
<dbReference type="AlphaFoldDB" id="A0A2U3JVC5"/>